<dbReference type="RefSeq" id="XP_004254794.1">
    <property type="nucleotide sequence ID" value="XM_004254746.1"/>
</dbReference>
<dbReference type="PANTHER" id="PTHR11409:SF43">
    <property type="entry name" value="ADENOSINE DEAMINASE"/>
    <property type="match status" value="1"/>
</dbReference>
<comment type="cofactor">
    <cofactor evidence="1">
        <name>Zn(2+)</name>
        <dbReference type="ChEBI" id="CHEBI:29105"/>
    </cofactor>
</comment>
<evidence type="ECO:0000256" key="2">
    <source>
        <dbReference type="ARBA" id="ARBA00006676"/>
    </source>
</evidence>
<dbReference type="InterPro" id="IPR006330">
    <property type="entry name" value="Ado/ade_deaminase"/>
</dbReference>
<evidence type="ECO:0000256" key="5">
    <source>
        <dbReference type="ARBA" id="ARBA00022801"/>
    </source>
</evidence>
<dbReference type="OMA" id="NHFTIHA"/>
<dbReference type="InterPro" id="IPR032466">
    <property type="entry name" value="Metal_Hydrolase"/>
</dbReference>
<evidence type="ECO:0000256" key="1">
    <source>
        <dbReference type="ARBA" id="ARBA00001947"/>
    </source>
</evidence>
<evidence type="ECO:0000259" key="7">
    <source>
        <dbReference type="Pfam" id="PF00962"/>
    </source>
</evidence>
<dbReference type="NCBIfam" id="TIGR01430">
    <property type="entry name" value="aden_deam"/>
    <property type="match status" value="1"/>
</dbReference>
<comment type="similarity">
    <text evidence="2">Belongs to the metallo-dependent hydrolases superfamily. Adenosine and AMP deaminases family.</text>
</comment>
<evidence type="ECO:0000313" key="8">
    <source>
        <dbReference type="EMBL" id="ELP88023.1"/>
    </source>
</evidence>
<evidence type="ECO:0000256" key="4">
    <source>
        <dbReference type="ARBA" id="ARBA00022723"/>
    </source>
</evidence>
<dbReference type="GO" id="GO:0046872">
    <property type="term" value="F:metal ion binding"/>
    <property type="evidence" value="ECO:0007669"/>
    <property type="project" value="UniProtKB-KW"/>
</dbReference>
<dbReference type="GO" id="GO:0009897">
    <property type="term" value="C:external side of plasma membrane"/>
    <property type="evidence" value="ECO:0007669"/>
    <property type="project" value="TreeGrafter"/>
</dbReference>
<dbReference type="AlphaFoldDB" id="A0A0A1U1W8"/>
<evidence type="ECO:0000256" key="6">
    <source>
        <dbReference type="ARBA" id="ARBA00022833"/>
    </source>
</evidence>
<dbReference type="PANTHER" id="PTHR11409">
    <property type="entry name" value="ADENOSINE DEAMINASE"/>
    <property type="match status" value="1"/>
</dbReference>
<reference evidence="8 9" key="1">
    <citation type="submission" date="2012-10" db="EMBL/GenBank/DDBJ databases">
        <authorList>
            <person name="Zafar N."/>
            <person name="Inman J."/>
            <person name="Hall N."/>
            <person name="Lorenzi H."/>
            <person name="Caler E."/>
        </authorList>
    </citation>
    <scope>NUCLEOTIDE SEQUENCE [LARGE SCALE GENOMIC DNA]</scope>
    <source>
        <strain evidence="8 9">IP1</strain>
    </source>
</reference>
<proteinExistence type="inferred from homology"/>
<protein>
    <recommendedName>
        <fullName evidence="3">adenosine deaminase</fullName>
        <ecNumber evidence="3">3.5.4.4</ecNumber>
    </recommendedName>
</protein>
<dbReference type="Proteomes" id="UP000014680">
    <property type="component" value="Unassembled WGS sequence"/>
</dbReference>
<dbReference type="SUPFAM" id="SSF51556">
    <property type="entry name" value="Metallo-dependent hydrolases"/>
    <property type="match status" value="1"/>
</dbReference>
<keyword evidence="9" id="KW-1185">Reference proteome</keyword>
<evidence type="ECO:0000313" key="9">
    <source>
        <dbReference type="Proteomes" id="UP000014680"/>
    </source>
</evidence>
<dbReference type="VEuPathDB" id="AmoebaDB:EIN_419720"/>
<accession>A0A0A1U1W8</accession>
<dbReference type="GO" id="GO:0005829">
    <property type="term" value="C:cytosol"/>
    <property type="evidence" value="ECO:0007669"/>
    <property type="project" value="TreeGrafter"/>
</dbReference>
<name>A0A0A1U1W8_ENTIV</name>
<feature type="domain" description="Adenosine deaminase" evidence="7">
    <location>
        <begin position="11"/>
        <end position="333"/>
    </location>
</feature>
<evidence type="ECO:0000256" key="3">
    <source>
        <dbReference type="ARBA" id="ARBA00012784"/>
    </source>
</evidence>
<dbReference type="Gene3D" id="3.20.20.140">
    <property type="entry name" value="Metal-dependent hydrolases"/>
    <property type="match status" value="1"/>
</dbReference>
<keyword evidence="6" id="KW-0862">Zinc</keyword>
<dbReference type="GO" id="GO:0060169">
    <property type="term" value="P:negative regulation of adenosine receptor signaling pathway"/>
    <property type="evidence" value="ECO:0007669"/>
    <property type="project" value="TreeGrafter"/>
</dbReference>
<organism evidence="8 9">
    <name type="scientific">Entamoeba invadens IP1</name>
    <dbReference type="NCBI Taxonomy" id="370355"/>
    <lineage>
        <taxon>Eukaryota</taxon>
        <taxon>Amoebozoa</taxon>
        <taxon>Evosea</taxon>
        <taxon>Archamoebae</taxon>
        <taxon>Mastigamoebida</taxon>
        <taxon>Entamoebidae</taxon>
        <taxon>Entamoeba</taxon>
    </lineage>
</organism>
<dbReference type="GO" id="GO:0046103">
    <property type="term" value="P:inosine biosynthetic process"/>
    <property type="evidence" value="ECO:0007669"/>
    <property type="project" value="TreeGrafter"/>
</dbReference>
<dbReference type="EC" id="3.5.4.4" evidence="3"/>
<dbReference type="Pfam" id="PF00962">
    <property type="entry name" value="A_deaminase"/>
    <property type="match status" value="1"/>
</dbReference>
<keyword evidence="4" id="KW-0479">Metal-binding</keyword>
<gene>
    <name evidence="8" type="ORF">EIN_419720</name>
</gene>
<dbReference type="GO" id="GO:0004000">
    <property type="term" value="F:adenosine deaminase activity"/>
    <property type="evidence" value="ECO:0007669"/>
    <property type="project" value="TreeGrafter"/>
</dbReference>
<sequence length="344" mass="38763">MFTKELIQSLPKADLHRHFDGCIRPESVLELATEQHITLPTNDLTQLKSMIMVSNDCQSLREYLRAFDIIGLILQSASNITRTMFEVCEDAFKDGITYVEFRFAPIQCIIQGLTYHQVMDAVIEGIKQAEDKYPIVVRLIVCGMRQLSGEKSMEAAKLAVEYMNNYVVGFDLAGPEDGNPPTLHKEACDYCHEHGLSVTIHAGESAGYTSVDQALDCHAQRIGHGVHSIDSEETMKRLERDCIAIEACVTSNTQTKTIQSLGTYPLRTFLKHNIKVTFNTDNTVVSNCILSSEIKTFCDLYDLTSQELHDILLSSFDVAFIRENNMKNKIMKDADEKLKKLLKL</sequence>
<dbReference type="InterPro" id="IPR001365">
    <property type="entry name" value="A_deaminase_dom"/>
</dbReference>
<keyword evidence="5 8" id="KW-0378">Hydrolase</keyword>
<dbReference type="EMBL" id="KB206772">
    <property type="protein sequence ID" value="ELP88023.1"/>
    <property type="molecule type" value="Genomic_DNA"/>
</dbReference>
<dbReference type="GeneID" id="14887006"/>
<dbReference type="GO" id="GO:0043103">
    <property type="term" value="P:hypoxanthine salvage"/>
    <property type="evidence" value="ECO:0007669"/>
    <property type="project" value="TreeGrafter"/>
</dbReference>
<dbReference type="KEGG" id="eiv:EIN_419720"/>
<dbReference type="OrthoDB" id="272271at2759"/>
<dbReference type="GO" id="GO:0006154">
    <property type="term" value="P:adenosine catabolic process"/>
    <property type="evidence" value="ECO:0007669"/>
    <property type="project" value="TreeGrafter"/>
</dbReference>